<feature type="compositionally biased region" description="Basic residues" evidence="1">
    <location>
        <begin position="440"/>
        <end position="451"/>
    </location>
</feature>
<feature type="region of interest" description="Disordered" evidence="1">
    <location>
        <begin position="772"/>
        <end position="827"/>
    </location>
</feature>
<sequence>MSGFANARAALDSGLPGDDFLDLDPYKSYKSPPALPGSHPLFIFEEDEIRLDSSLTEPTATKSLFFLNHWAIAHLVPFMVYPDRLGRTNPQYIVWLLDQAEVVFDTMFRYHDRLPRSRILHLVLGRLRRIVESVAPTDSRQTPPDSIDGVPRGVIWEKAFAPYKEGIITSGFLPIAFRLPKVIFSPGQDSKPFNYRPCDMAFFKLIPSTSPVQLLMPFLIQRTGLAKLVSEGRQELVAAFEASHQFIRQALIVVQQDPDSSFLAARFCNTVRTLVRCLEDVGVIETSAGPLEDLTVRLFAGVFKDLPEGFRLLQPDEGPAPEHGRPFATPDIVRAELEATRQKVEEERLAALRAKELKDSQAQQRRDEAAKAAEIRRQRTIPSLSEIQREPSVVPQTEEEERDTTPPPVSKGKGKGKGKGKSPSPPEQNESSDEDEPSSKRQKTASPKKVKPFVVSMTSVRDKRPTRTVNYNETSKPKREKKKKVAPAPSAVEPIVVDTPSPKNEDVIEKKKSKKRKRRAPEEPAAASKDSNVLYPAKTRPGRGPKPDKKTFEAEEDIPQVNAPDLLYALPYARRLRARYGGSLDDYGCTNCIDADRFCKSRGVMKTCQPCKDAGSQCCSKNLTVSEHITRLGHLNRYARLSNFALNTAVQNVLNDRITLEGLHATINEANMRLMESSYNLGQLVHQHLEVFGPVNLPEAHGVDDTELQEVYANILSQESTEAILAYADNEYVVAGAQRRAGYTIYEPNLAHAISEEIDDYRAREPVAGPSRFEGAMDVDEPAGVEAGGLVEDEAVEGGAGEEAADAETGEDAAGASGEAGGDAADS</sequence>
<organism evidence="2 3">
    <name type="scientific">Mycena belliarum</name>
    <dbReference type="NCBI Taxonomy" id="1033014"/>
    <lineage>
        <taxon>Eukaryota</taxon>
        <taxon>Fungi</taxon>
        <taxon>Dikarya</taxon>
        <taxon>Basidiomycota</taxon>
        <taxon>Agaricomycotina</taxon>
        <taxon>Agaricomycetes</taxon>
        <taxon>Agaricomycetidae</taxon>
        <taxon>Agaricales</taxon>
        <taxon>Marasmiineae</taxon>
        <taxon>Mycenaceae</taxon>
        <taxon>Mycena</taxon>
    </lineage>
</organism>
<protein>
    <submittedName>
        <fullName evidence="2">Uncharacterized protein</fullName>
    </submittedName>
</protein>
<evidence type="ECO:0000313" key="3">
    <source>
        <dbReference type="Proteomes" id="UP001222325"/>
    </source>
</evidence>
<name>A0AAD6U6E3_9AGAR</name>
<evidence type="ECO:0000313" key="2">
    <source>
        <dbReference type="EMBL" id="KAJ7092501.1"/>
    </source>
</evidence>
<gene>
    <name evidence="2" type="ORF">B0H15DRAFT_948044</name>
</gene>
<dbReference type="AlphaFoldDB" id="A0AAD6U6E3"/>
<keyword evidence="3" id="KW-1185">Reference proteome</keyword>
<reference evidence="2" key="1">
    <citation type="submission" date="2023-03" db="EMBL/GenBank/DDBJ databases">
        <title>Massive genome expansion in bonnet fungi (Mycena s.s.) driven by repeated elements and novel gene families across ecological guilds.</title>
        <authorList>
            <consortium name="Lawrence Berkeley National Laboratory"/>
            <person name="Harder C.B."/>
            <person name="Miyauchi S."/>
            <person name="Viragh M."/>
            <person name="Kuo A."/>
            <person name="Thoen E."/>
            <person name="Andreopoulos B."/>
            <person name="Lu D."/>
            <person name="Skrede I."/>
            <person name="Drula E."/>
            <person name="Henrissat B."/>
            <person name="Morin E."/>
            <person name="Kohler A."/>
            <person name="Barry K."/>
            <person name="LaButti K."/>
            <person name="Morin E."/>
            <person name="Salamov A."/>
            <person name="Lipzen A."/>
            <person name="Mereny Z."/>
            <person name="Hegedus B."/>
            <person name="Baldrian P."/>
            <person name="Stursova M."/>
            <person name="Weitz H."/>
            <person name="Taylor A."/>
            <person name="Grigoriev I.V."/>
            <person name="Nagy L.G."/>
            <person name="Martin F."/>
            <person name="Kauserud H."/>
        </authorList>
    </citation>
    <scope>NUCLEOTIDE SEQUENCE</scope>
    <source>
        <strain evidence="2">CBHHK173m</strain>
    </source>
</reference>
<dbReference type="EMBL" id="JARJCN010000018">
    <property type="protein sequence ID" value="KAJ7092501.1"/>
    <property type="molecule type" value="Genomic_DNA"/>
</dbReference>
<feature type="compositionally biased region" description="Basic and acidic residues" evidence="1">
    <location>
        <begin position="355"/>
        <end position="377"/>
    </location>
</feature>
<feature type="compositionally biased region" description="Low complexity" evidence="1">
    <location>
        <begin position="812"/>
        <end position="827"/>
    </location>
</feature>
<proteinExistence type="predicted"/>
<comment type="caution">
    <text evidence="2">The sequence shown here is derived from an EMBL/GenBank/DDBJ whole genome shotgun (WGS) entry which is preliminary data.</text>
</comment>
<feature type="region of interest" description="Disordered" evidence="1">
    <location>
        <begin position="355"/>
        <end position="550"/>
    </location>
</feature>
<dbReference type="Proteomes" id="UP001222325">
    <property type="component" value="Unassembled WGS sequence"/>
</dbReference>
<evidence type="ECO:0000256" key="1">
    <source>
        <dbReference type="SAM" id="MobiDB-lite"/>
    </source>
</evidence>
<accession>A0AAD6U6E3</accession>